<dbReference type="AlphaFoldDB" id="A0A0M7B6D8"/>
<dbReference type="Gene3D" id="2.60.120.10">
    <property type="entry name" value="Jelly Rolls"/>
    <property type="match status" value="1"/>
</dbReference>
<reference evidence="3 4" key="1">
    <citation type="submission" date="2015-09" db="EMBL/GenBank/DDBJ databases">
        <authorList>
            <person name="Jackson K.R."/>
            <person name="Lunt B.L."/>
            <person name="Fisher J.N.B."/>
            <person name="Gardner A.V."/>
            <person name="Bailey M.E."/>
            <person name="Deus L.M."/>
            <person name="Earl A.S."/>
            <person name="Gibby P.D."/>
            <person name="Hartmann K.A."/>
            <person name="Liu J.E."/>
            <person name="Manci A.M."/>
            <person name="Nielsen D.A."/>
            <person name="Solomon M.B."/>
            <person name="Breakwell D.P."/>
            <person name="Burnett S.H."/>
            <person name="Grose J.H."/>
        </authorList>
    </citation>
    <scope>NUCLEOTIDE SEQUENCE [LARGE SCALE GENOMIC DNA]</scope>
    <source>
        <strain evidence="3 4">CECT 7799</strain>
    </source>
</reference>
<evidence type="ECO:0000313" key="4">
    <source>
        <dbReference type="Proteomes" id="UP000049455"/>
    </source>
</evidence>
<keyword evidence="1" id="KW-0472">Membrane</keyword>
<gene>
    <name evidence="3" type="ORF">JSE7799_00602</name>
</gene>
<dbReference type="InterPro" id="IPR058058">
    <property type="entry name" value="CBU_0592-like"/>
</dbReference>
<name>A0A0M7B6D8_9RHOB</name>
<dbReference type="EMBL" id="CYPR01000037">
    <property type="protein sequence ID" value="CUH22669.1"/>
    <property type="molecule type" value="Genomic_DNA"/>
</dbReference>
<keyword evidence="1" id="KW-1133">Transmembrane helix</keyword>
<evidence type="ECO:0000313" key="3">
    <source>
        <dbReference type="EMBL" id="CUH22669.1"/>
    </source>
</evidence>
<sequence length="208" mass="22748">MQFGVVRGQSYAYASMVIAGASCISISLLGAFNPAVLTMQIFYIVISLAGIVRLFVVSHMLRVSEEERSLVHSFLPDLPRQYVRTFLRRGAWVDLEAGEVLAEEGRPLDRLLFLTSGRAKVVIDGNTAGLCHETIIGQLTFFTGEPATATVEMEGPGRAFVLQAAPLHRLLRRILAIKLALIAGFTEATKSILLLRNREAGPPLNLID</sequence>
<dbReference type="SUPFAM" id="SSF51206">
    <property type="entry name" value="cAMP-binding domain-like"/>
    <property type="match status" value="1"/>
</dbReference>
<dbReference type="InterPro" id="IPR014710">
    <property type="entry name" value="RmlC-like_jellyroll"/>
</dbReference>
<evidence type="ECO:0000256" key="1">
    <source>
        <dbReference type="SAM" id="Phobius"/>
    </source>
</evidence>
<dbReference type="Pfam" id="PF00027">
    <property type="entry name" value="cNMP_binding"/>
    <property type="match status" value="1"/>
</dbReference>
<proteinExistence type="predicted"/>
<dbReference type="InterPro" id="IPR000595">
    <property type="entry name" value="cNMP-bd_dom"/>
</dbReference>
<feature type="transmembrane region" description="Helical" evidence="1">
    <location>
        <begin position="41"/>
        <end position="61"/>
    </location>
</feature>
<dbReference type="OrthoDB" id="7946922at2"/>
<dbReference type="STRING" id="313367.JSE7799_00602"/>
<organism evidence="3 4">
    <name type="scientific">Jannaschia seosinensis</name>
    <dbReference type="NCBI Taxonomy" id="313367"/>
    <lineage>
        <taxon>Bacteria</taxon>
        <taxon>Pseudomonadati</taxon>
        <taxon>Pseudomonadota</taxon>
        <taxon>Alphaproteobacteria</taxon>
        <taxon>Rhodobacterales</taxon>
        <taxon>Roseobacteraceae</taxon>
        <taxon>Jannaschia</taxon>
    </lineage>
</organism>
<dbReference type="PROSITE" id="PS50042">
    <property type="entry name" value="CNMP_BINDING_3"/>
    <property type="match status" value="1"/>
</dbReference>
<protein>
    <submittedName>
        <fullName evidence="3">Cyclic nucleotide-binding domain protein</fullName>
    </submittedName>
</protein>
<dbReference type="CDD" id="cd00038">
    <property type="entry name" value="CAP_ED"/>
    <property type="match status" value="1"/>
</dbReference>
<evidence type="ECO:0000259" key="2">
    <source>
        <dbReference type="PROSITE" id="PS50042"/>
    </source>
</evidence>
<feature type="domain" description="Cyclic nucleotide-binding" evidence="2">
    <location>
        <begin position="74"/>
        <end position="188"/>
    </location>
</feature>
<dbReference type="NCBIfam" id="NF047864">
    <property type="entry name" value="CBU_0592_membra"/>
    <property type="match status" value="1"/>
</dbReference>
<dbReference type="Proteomes" id="UP000049455">
    <property type="component" value="Unassembled WGS sequence"/>
</dbReference>
<dbReference type="InterPro" id="IPR018490">
    <property type="entry name" value="cNMP-bd_dom_sf"/>
</dbReference>
<keyword evidence="1" id="KW-0812">Transmembrane</keyword>
<accession>A0A0M7B6D8</accession>
<feature type="transmembrane region" description="Helical" evidence="1">
    <location>
        <begin position="12"/>
        <end position="35"/>
    </location>
</feature>
<dbReference type="PROSITE" id="PS51257">
    <property type="entry name" value="PROKAR_LIPOPROTEIN"/>
    <property type="match status" value="1"/>
</dbReference>
<dbReference type="Pfam" id="PF26604">
    <property type="entry name" value="CBU_0592"/>
    <property type="match status" value="1"/>
</dbReference>
<keyword evidence="4" id="KW-1185">Reference proteome</keyword>